<organism evidence="1">
    <name type="scientific">Anguilla anguilla</name>
    <name type="common">European freshwater eel</name>
    <name type="synonym">Muraena anguilla</name>
    <dbReference type="NCBI Taxonomy" id="7936"/>
    <lineage>
        <taxon>Eukaryota</taxon>
        <taxon>Metazoa</taxon>
        <taxon>Chordata</taxon>
        <taxon>Craniata</taxon>
        <taxon>Vertebrata</taxon>
        <taxon>Euteleostomi</taxon>
        <taxon>Actinopterygii</taxon>
        <taxon>Neopterygii</taxon>
        <taxon>Teleostei</taxon>
        <taxon>Anguilliformes</taxon>
        <taxon>Anguillidae</taxon>
        <taxon>Anguilla</taxon>
    </lineage>
</organism>
<dbReference type="AlphaFoldDB" id="A0A0E9XMX7"/>
<dbReference type="EMBL" id="GBXM01004568">
    <property type="protein sequence ID" value="JAI04010.1"/>
    <property type="molecule type" value="Transcribed_RNA"/>
</dbReference>
<reference evidence="1" key="1">
    <citation type="submission" date="2014-11" db="EMBL/GenBank/DDBJ databases">
        <authorList>
            <person name="Amaro Gonzalez C."/>
        </authorList>
    </citation>
    <scope>NUCLEOTIDE SEQUENCE</scope>
</reference>
<sequence length="19" mass="2347">MFFYCFLILHLGKWVKSVD</sequence>
<evidence type="ECO:0000313" key="1">
    <source>
        <dbReference type="EMBL" id="JAI04010.1"/>
    </source>
</evidence>
<reference evidence="1" key="2">
    <citation type="journal article" date="2015" name="Fish Shellfish Immunol.">
        <title>Early steps in the European eel (Anguilla anguilla)-Vibrio vulnificus interaction in the gills: Role of the RtxA13 toxin.</title>
        <authorList>
            <person name="Callol A."/>
            <person name="Pajuelo D."/>
            <person name="Ebbesson L."/>
            <person name="Teles M."/>
            <person name="MacKenzie S."/>
            <person name="Amaro C."/>
        </authorList>
    </citation>
    <scope>NUCLEOTIDE SEQUENCE</scope>
</reference>
<protein>
    <submittedName>
        <fullName evidence="1">Uncharacterized protein</fullName>
    </submittedName>
</protein>
<accession>A0A0E9XMX7</accession>
<name>A0A0E9XMX7_ANGAN</name>
<proteinExistence type="predicted"/>